<evidence type="ECO:0000313" key="2">
    <source>
        <dbReference type="Proteomes" id="UP001056778"/>
    </source>
</evidence>
<evidence type="ECO:0000313" key="1">
    <source>
        <dbReference type="EMBL" id="KAI4454607.1"/>
    </source>
</evidence>
<dbReference type="Proteomes" id="UP001056778">
    <property type="component" value="Chromosome 9"/>
</dbReference>
<accession>A0ACB9SLL4</accession>
<reference evidence="1" key="1">
    <citation type="submission" date="2022-04" db="EMBL/GenBank/DDBJ databases">
        <title>Chromosome-scale genome assembly of Holotrichia oblita Faldermann.</title>
        <authorList>
            <person name="Rongchong L."/>
        </authorList>
    </citation>
    <scope>NUCLEOTIDE SEQUENCE</scope>
    <source>
        <strain evidence="1">81SQS9</strain>
    </source>
</reference>
<name>A0ACB9SLL4_HOLOL</name>
<proteinExistence type="predicted"/>
<sequence>MEKGGYIQNWLTSKEIQYDEDMVRAELLSLIMMITDELAKSQNKTVLGLPPYKLNPIEVVWAQIKNEMALEMYTTDLDDVRGRGA</sequence>
<protein>
    <submittedName>
        <fullName evidence="1">T-box protein-related</fullName>
    </submittedName>
</protein>
<gene>
    <name evidence="1" type="ORF">MML48_9g00018258</name>
</gene>
<comment type="caution">
    <text evidence="1">The sequence shown here is derived from an EMBL/GenBank/DDBJ whole genome shotgun (WGS) entry which is preliminary data.</text>
</comment>
<organism evidence="1 2">
    <name type="scientific">Holotrichia oblita</name>
    <name type="common">Chafer beetle</name>
    <dbReference type="NCBI Taxonomy" id="644536"/>
    <lineage>
        <taxon>Eukaryota</taxon>
        <taxon>Metazoa</taxon>
        <taxon>Ecdysozoa</taxon>
        <taxon>Arthropoda</taxon>
        <taxon>Hexapoda</taxon>
        <taxon>Insecta</taxon>
        <taxon>Pterygota</taxon>
        <taxon>Neoptera</taxon>
        <taxon>Endopterygota</taxon>
        <taxon>Coleoptera</taxon>
        <taxon>Polyphaga</taxon>
        <taxon>Scarabaeiformia</taxon>
        <taxon>Scarabaeidae</taxon>
        <taxon>Melolonthinae</taxon>
        <taxon>Holotrichia</taxon>
    </lineage>
</organism>
<keyword evidence="2" id="KW-1185">Reference proteome</keyword>
<dbReference type="EMBL" id="CM043023">
    <property type="protein sequence ID" value="KAI4454607.1"/>
    <property type="molecule type" value="Genomic_DNA"/>
</dbReference>